<dbReference type="PROSITE" id="PS50112">
    <property type="entry name" value="PAS"/>
    <property type="match status" value="1"/>
</dbReference>
<keyword evidence="5" id="KW-0547">Nucleotide-binding</keyword>
<dbReference type="Pfam" id="PF13188">
    <property type="entry name" value="PAS_8"/>
    <property type="match status" value="1"/>
</dbReference>
<evidence type="ECO:0000256" key="1">
    <source>
        <dbReference type="ARBA" id="ARBA00000085"/>
    </source>
</evidence>
<dbReference type="Pfam" id="PF00512">
    <property type="entry name" value="HisKA"/>
    <property type="match status" value="1"/>
</dbReference>
<dbReference type="InterPro" id="IPR035965">
    <property type="entry name" value="PAS-like_dom_sf"/>
</dbReference>
<keyword evidence="9" id="KW-0812">Transmembrane</keyword>
<keyword evidence="4" id="KW-0808">Transferase</keyword>
<evidence type="ECO:0000259" key="11">
    <source>
        <dbReference type="PROSITE" id="PS50112"/>
    </source>
</evidence>
<evidence type="ECO:0000256" key="3">
    <source>
        <dbReference type="ARBA" id="ARBA00022553"/>
    </source>
</evidence>
<dbReference type="SUPFAM" id="SSF55874">
    <property type="entry name" value="ATPase domain of HSP90 chaperone/DNA topoisomerase II/histidine kinase"/>
    <property type="match status" value="1"/>
</dbReference>
<sequence length="535" mass="56468">MAAPVELPGAAPAAGRDPLFRKLVWLTLFRLVTVTVLLGGTVAAAWTTPGFIGEVAGSLFRLVLFTYVASLGLALGLRWRAALHALAYGQVALDVVIAAAVVRLTGFSESVFVFMFLFGIVNGSILLFRRGAVVAAALSISIYLPLVTVGPAVRPSAPTVFVHLFAFAATAALASYLAEQLRRTGERLEAREVDLAAITALHESIVQSVASGLVTIDVEGRITFLNRAGEQITGVEAAAVRGTPAARWFGGFQPGVERGESELVNARGERLWLGYTAFPLLARGGEQIGRAVIFQDLTALRQLQDEMQRSERLADLGRVAAGLAHELRNPLASMAGSVELLRASSGLTSGDARLMDIVLREAARLEQLVAAFLAFSRPSPPRREPVDLAHAVAETLEVFAHDPAAGRVRLERELEPATASCDAGQLRQVLWNLLANAAHAAGQREGGGTVRVRCAAEGERARLEVEDDGPGISAADLPHLFTPFFTTREGGTGLGLATVQRIVDAHGGAVGVDSVPGQGTRFTVRLPAAARPAAG</sequence>
<dbReference type="InterPro" id="IPR000014">
    <property type="entry name" value="PAS"/>
</dbReference>
<dbReference type="InterPro" id="IPR005467">
    <property type="entry name" value="His_kinase_dom"/>
</dbReference>
<evidence type="ECO:0000259" key="10">
    <source>
        <dbReference type="PROSITE" id="PS50109"/>
    </source>
</evidence>
<dbReference type="Pfam" id="PF02518">
    <property type="entry name" value="HATPase_c"/>
    <property type="match status" value="1"/>
</dbReference>
<keyword evidence="8" id="KW-0902">Two-component regulatory system</keyword>
<accession>A0A7I9VH46</accession>
<dbReference type="AlphaFoldDB" id="A0A7I9VH46"/>
<dbReference type="Gene3D" id="1.10.287.130">
    <property type="match status" value="1"/>
</dbReference>
<keyword evidence="6 13" id="KW-0418">Kinase</keyword>
<dbReference type="InterPro" id="IPR003594">
    <property type="entry name" value="HATPase_dom"/>
</dbReference>
<gene>
    <name evidence="13" type="primary">pilS</name>
    <name evidence="13" type="ORF">AMYX_04060</name>
</gene>
<dbReference type="PANTHER" id="PTHR43065">
    <property type="entry name" value="SENSOR HISTIDINE KINASE"/>
    <property type="match status" value="1"/>
</dbReference>
<dbReference type="Gene3D" id="3.30.450.20">
    <property type="entry name" value="PAS domain"/>
    <property type="match status" value="1"/>
</dbReference>
<keyword evidence="3" id="KW-0597">Phosphoprotein</keyword>
<dbReference type="InterPro" id="IPR000700">
    <property type="entry name" value="PAS-assoc_C"/>
</dbReference>
<evidence type="ECO:0000256" key="5">
    <source>
        <dbReference type="ARBA" id="ARBA00022741"/>
    </source>
</evidence>
<dbReference type="GO" id="GO:0000155">
    <property type="term" value="F:phosphorelay sensor kinase activity"/>
    <property type="evidence" value="ECO:0007669"/>
    <property type="project" value="InterPro"/>
</dbReference>
<dbReference type="Proteomes" id="UP000503640">
    <property type="component" value="Unassembled WGS sequence"/>
</dbReference>
<dbReference type="InterPro" id="IPR036890">
    <property type="entry name" value="HATPase_C_sf"/>
</dbReference>
<dbReference type="SUPFAM" id="SSF47384">
    <property type="entry name" value="Homodimeric domain of signal transducing histidine kinase"/>
    <property type="match status" value="1"/>
</dbReference>
<proteinExistence type="predicted"/>
<dbReference type="CDD" id="cd00075">
    <property type="entry name" value="HATPase"/>
    <property type="match status" value="1"/>
</dbReference>
<dbReference type="InterPro" id="IPR036097">
    <property type="entry name" value="HisK_dim/P_sf"/>
</dbReference>
<feature type="domain" description="PAS" evidence="11">
    <location>
        <begin position="198"/>
        <end position="242"/>
    </location>
</feature>
<dbReference type="Gene3D" id="3.30.565.10">
    <property type="entry name" value="Histidine kinase-like ATPase, C-terminal domain"/>
    <property type="match status" value="1"/>
</dbReference>
<keyword evidence="9" id="KW-1133">Transmembrane helix</keyword>
<dbReference type="NCBIfam" id="TIGR00229">
    <property type="entry name" value="sensory_box"/>
    <property type="match status" value="1"/>
</dbReference>
<protein>
    <recommendedName>
        <fullName evidence="2">histidine kinase</fullName>
        <ecNumber evidence="2">2.7.13.3</ecNumber>
    </recommendedName>
</protein>
<dbReference type="InterPro" id="IPR004358">
    <property type="entry name" value="Sig_transdc_His_kin-like_C"/>
</dbReference>
<dbReference type="RefSeq" id="WP_235969406.1">
    <property type="nucleotide sequence ID" value="NZ_BJTG01000001.1"/>
</dbReference>
<keyword evidence="14" id="KW-1185">Reference proteome</keyword>
<dbReference type="SMART" id="SM00388">
    <property type="entry name" value="HisKA"/>
    <property type="match status" value="1"/>
</dbReference>
<feature type="transmembrane region" description="Helical" evidence="9">
    <location>
        <begin position="133"/>
        <end position="153"/>
    </location>
</feature>
<dbReference type="PRINTS" id="PR00344">
    <property type="entry name" value="BCTRLSENSOR"/>
</dbReference>
<evidence type="ECO:0000256" key="7">
    <source>
        <dbReference type="ARBA" id="ARBA00022840"/>
    </source>
</evidence>
<evidence type="ECO:0000256" key="6">
    <source>
        <dbReference type="ARBA" id="ARBA00022777"/>
    </source>
</evidence>
<name>A0A7I9VH46_9BACT</name>
<comment type="caution">
    <text evidence="13">The sequence shown here is derived from an EMBL/GenBank/DDBJ whole genome shotgun (WGS) entry which is preliminary data.</text>
</comment>
<dbReference type="GO" id="GO:0005524">
    <property type="term" value="F:ATP binding"/>
    <property type="evidence" value="ECO:0007669"/>
    <property type="project" value="UniProtKB-KW"/>
</dbReference>
<dbReference type="SMART" id="SM00387">
    <property type="entry name" value="HATPase_c"/>
    <property type="match status" value="1"/>
</dbReference>
<evidence type="ECO:0000256" key="9">
    <source>
        <dbReference type="SAM" id="Phobius"/>
    </source>
</evidence>
<dbReference type="SUPFAM" id="SSF55785">
    <property type="entry name" value="PYP-like sensor domain (PAS domain)"/>
    <property type="match status" value="1"/>
</dbReference>
<dbReference type="CDD" id="cd00082">
    <property type="entry name" value="HisKA"/>
    <property type="match status" value="1"/>
</dbReference>
<keyword evidence="9" id="KW-0472">Membrane</keyword>
<dbReference type="PROSITE" id="PS50109">
    <property type="entry name" value="HIS_KIN"/>
    <property type="match status" value="1"/>
</dbReference>
<feature type="domain" description="Histidine kinase" evidence="10">
    <location>
        <begin position="322"/>
        <end position="530"/>
    </location>
</feature>
<keyword evidence="7" id="KW-0067">ATP-binding</keyword>
<evidence type="ECO:0000256" key="2">
    <source>
        <dbReference type="ARBA" id="ARBA00012438"/>
    </source>
</evidence>
<dbReference type="InterPro" id="IPR003661">
    <property type="entry name" value="HisK_dim/P_dom"/>
</dbReference>
<comment type="catalytic activity">
    <reaction evidence="1">
        <text>ATP + protein L-histidine = ADP + protein N-phospho-L-histidine.</text>
        <dbReference type="EC" id="2.7.13.3"/>
    </reaction>
</comment>
<evidence type="ECO:0000256" key="4">
    <source>
        <dbReference type="ARBA" id="ARBA00022679"/>
    </source>
</evidence>
<evidence type="ECO:0000313" key="13">
    <source>
        <dbReference type="EMBL" id="GEJ55665.1"/>
    </source>
</evidence>
<feature type="transmembrane region" description="Helical" evidence="9">
    <location>
        <begin position="23"/>
        <end position="46"/>
    </location>
</feature>
<dbReference type="EC" id="2.7.13.3" evidence="2"/>
<dbReference type="EMBL" id="BJTG01000001">
    <property type="protein sequence ID" value="GEJ55665.1"/>
    <property type="molecule type" value="Genomic_DNA"/>
</dbReference>
<feature type="domain" description="PAC" evidence="12">
    <location>
        <begin position="257"/>
        <end position="309"/>
    </location>
</feature>
<evidence type="ECO:0000256" key="8">
    <source>
        <dbReference type="ARBA" id="ARBA00023012"/>
    </source>
</evidence>
<dbReference type="SMART" id="SM00091">
    <property type="entry name" value="PAS"/>
    <property type="match status" value="1"/>
</dbReference>
<reference evidence="14" key="1">
    <citation type="journal article" date="2020" name="Appl. Environ. Microbiol.">
        <title>Diazotrophic Anaeromyxobacter Isolates from Soils.</title>
        <authorList>
            <person name="Masuda Y."/>
            <person name="Yamanaka H."/>
            <person name="Xu Z.X."/>
            <person name="Shiratori Y."/>
            <person name="Aono T."/>
            <person name="Amachi S."/>
            <person name="Senoo K."/>
            <person name="Itoh H."/>
        </authorList>
    </citation>
    <scope>NUCLEOTIDE SEQUENCE [LARGE SCALE GENOMIC DNA]</scope>
    <source>
        <strain evidence="14">R267</strain>
    </source>
</reference>
<evidence type="ECO:0000313" key="14">
    <source>
        <dbReference type="Proteomes" id="UP000503640"/>
    </source>
</evidence>
<evidence type="ECO:0000259" key="12">
    <source>
        <dbReference type="PROSITE" id="PS50113"/>
    </source>
</evidence>
<dbReference type="PANTHER" id="PTHR43065:SF10">
    <property type="entry name" value="PEROXIDE STRESS-ACTIVATED HISTIDINE KINASE MAK3"/>
    <property type="match status" value="1"/>
</dbReference>
<feature type="transmembrane region" description="Helical" evidence="9">
    <location>
        <begin position="159"/>
        <end position="178"/>
    </location>
</feature>
<dbReference type="PROSITE" id="PS50113">
    <property type="entry name" value="PAC"/>
    <property type="match status" value="1"/>
</dbReference>
<feature type="transmembrane region" description="Helical" evidence="9">
    <location>
        <begin position="58"/>
        <end position="79"/>
    </location>
</feature>
<dbReference type="CDD" id="cd00130">
    <property type="entry name" value="PAS"/>
    <property type="match status" value="1"/>
</dbReference>
<organism evidence="13 14">
    <name type="scientific">Anaeromyxobacter diazotrophicus</name>
    <dbReference type="NCBI Taxonomy" id="2590199"/>
    <lineage>
        <taxon>Bacteria</taxon>
        <taxon>Pseudomonadati</taxon>
        <taxon>Myxococcota</taxon>
        <taxon>Myxococcia</taxon>
        <taxon>Myxococcales</taxon>
        <taxon>Cystobacterineae</taxon>
        <taxon>Anaeromyxobacteraceae</taxon>
        <taxon>Anaeromyxobacter</taxon>
    </lineage>
</organism>